<organism evidence="1 2">
    <name type="scientific">Nonlabens dokdonensis</name>
    <dbReference type="NCBI Taxonomy" id="328515"/>
    <lineage>
        <taxon>Bacteria</taxon>
        <taxon>Pseudomonadati</taxon>
        <taxon>Bacteroidota</taxon>
        <taxon>Flavobacteriia</taxon>
        <taxon>Flavobacteriales</taxon>
        <taxon>Flavobacteriaceae</taxon>
        <taxon>Nonlabens</taxon>
    </lineage>
</organism>
<dbReference type="Proteomes" id="UP000196102">
    <property type="component" value="Unassembled WGS sequence"/>
</dbReference>
<reference evidence="2" key="1">
    <citation type="journal article" date="2017" name="Proc. Natl. Acad. Sci. U.S.A.">
        <title>Simulation of Deepwater Horizon oil plume reveals substrate specialization within a complex community of hydrocarbon-degraders.</title>
        <authorList>
            <person name="Hu P."/>
            <person name="Dubinsky E.A."/>
            <person name="Probst A.J."/>
            <person name="Wang J."/>
            <person name="Sieber C.M.K."/>
            <person name="Tom L.M."/>
            <person name="Gardinali P."/>
            <person name="Banfield J.F."/>
            <person name="Atlas R.M."/>
            <person name="Andersen G.L."/>
        </authorList>
    </citation>
    <scope>NUCLEOTIDE SEQUENCE [LARGE SCALE GENOMIC DNA]</scope>
</reference>
<gene>
    <name evidence="1" type="ORF">A9Q93_08395</name>
</gene>
<accession>A0A1Z8AV49</accession>
<evidence type="ECO:0000313" key="2">
    <source>
        <dbReference type="Proteomes" id="UP000196102"/>
    </source>
</evidence>
<evidence type="ECO:0000313" key="1">
    <source>
        <dbReference type="EMBL" id="OUS14217.1"/>
    </source>
</evidence>
<feature type="non-terminal residue" evidence="1">
    <location>
        <position position="1"/>
    </location>
</feature>
<protein>
    <recommendedName>
        <fullName evidence="3">Transporter</fullName>
    </recommendedName>
</protein>
<proteinExistence type="predicted"/>
<dbReference type="SUPFAM" id="SSF56954">
    <property type="entry name" value="Outer membrane efflux proteins (OEP)"/>
    <property type="match status" value="1"/>
</dbReference>
<comment type="caution">
    <text evidence="1">The sequence shown here is derived from an EMBL/GenBank/DDBJ whole genome shotgun (WGS) entry which is preliminary data.</text>
</comment>
<dbReference type="EMBL" id="MAAX01000128">
    <property type="protein sequence ID" value="OUS14217.1"/>
    <property type="molecule type" value="Genomic_DNA"/>
</dbReference>
<evidence type="ECO:0008006" key="3">
    <source>
        <dbReference type="Google" id="ProtNLM"/>
    </source>
</evidence>
<dbReference type="AlphaFoldDB" id="A0A1Z8AV49"/>
<dbReference type="GO" id="GO:0015562">
    <property type="term" value="F:efflux transmembrane transporter activity"/>
    <property type="evidence" value="ECO:0007669"/>
    <property type="project" value="InterPro"/>
</dbReference>
<name>A0A1Z8AV49_9FLAO</name>
<dbReference type="RefSeq" id="WP_303686971.1">
    <property type="nucleotide sequence ID" value="NZ_MAAX01000128.1"/>
</dbReference>
<sequence length="74" mass="8742">SYEAAKTSLESQELAYEYARERYNVGLTNAFDFSQSKLRYDNTKISLNQAKYDYIFRLKVLELFFGIDPKDLKL</sequence>
<dbReference type="Gene3D" id="1.20.1600.10">
    <property type="entry name" value="Outer membrane efflux proteins (OEP)"/>
    <property type="match status" value="1"/>
</dbReference>